<keyword evidence="2" id="KW-1185">Reference proteome</keyword>
<dbReference type="RefSeq" id="WP_194752007.1">
    <property type="nucleotide sequence ID" value="NZ_JACEWB010000030.1"/>
</dbReference>
<evidence type="ECO:0000313" key="1">
    <source>
        <dbReference type="EMBL" id="MEE6113603.1"/>
    </source>
</evidence>
<dbReference type="EMBL" id="JAMDKS010000030">
    <property type="protein sequence ID" value="MEE6113603.1"/>
    <property type="molecule type" value="Genomic_DNA"/>
</dbReference>
<protein>
    <submittedName>
        <fullName evidence="1">Uncharacterized protein</fullName>
    </submittedName>
</protein>
<dbReference type="Proteomes" id="UP001352533">
    <property type="component" value="Unassembled WGS sequence"/>
</dbReference>
<name>A0ABU7QSN7_AVIPA</name>
<comment type="caution">
    <text evidence="1">The sequence shown here is derived from an EMBL/GenBank/DDBJ whole genome shotgun (WGS) entry which is preliminary data.</text>
</comment>
<proteinExistence type="predicted"/>
<organism evidence="1 2">
    <name type="scientific">Avibacterium paragallinarum</name>
    <name type="common">Haemophilus gallinarum</name>
    <dbReference type="NCBI Taxonomy" id="728"/>
    <lineage>
        <taxon>Bacteria</taxon>
        <taxon>Pseudomonadati</taxon>
        <taxon>Pseudomonadota</taxon>
        <taxon>Gammaproteobacteria</taxon>
        <taxon>Pasteurellales</taxon>
        <taxon>Pasteurellaceae</taxon>
        <taxon>Avibacterium</taxon>
    </lineage>
</organism>
<reference evidence="1 2" key="1">
    <citation type="journal article" date="2022" name="Front. Microbiol.">
        <title>Commensal bacteria contribute to the growth of multidrug-resistant Avibacterium paragallinarum in chickens.</title>
        <authorList>
            <person name="Zhu J."/>
            <person name="Chen Y."/>
            <person name="Wu Y."/>
            <person name="Wang Y."/>
            <person name="Zhu K."/>
        </authorList>
    </citation>
    <scope>NUCLEOTIDE SEQUENCE [LARGE SCALE GENOMIC DNA]</scope>
    <source>
        <strain evidence="1 2">AV12</strain>
    </source>
</reference>
<evidence type="ECO:0000313" key="2">
    <source>
        <dbReference type="Proteomes" id="UP001352533"/>
    </source>
</evidence>
<sequence>MANNNITLKINSAKETLETIHLKSDTVTAIAAQNKVNYQFIDEKTGFAPENIMIKRDGKDLKIAFEGSDIENPDLIIINYYDEDVGAYKDSLLVGTHENGST</sequence>
<gene>
    <name evidence="1" type="ORF">M5S25_10445</name>
</gene>
<accession>A0ABU7QSN7</accession>